<proteinExistence type="inferred from homology"/>
<dbReference type="GO" id="GO:0006782">
    <property type="term" value="P:protoporphyrinogen IX biosynthetic process"/>
    <property type="evidence" value="ECO:0007669"/>
    <property type="project" value="UniProtKB-UniRule"/>
</dbReference>
<keyword evidence="4 9" id="KW-0456">Lyase</keyword>
<comment type="pathway">
    <text evidence="1 9">Porphyrin-containing compound metabolism; protoporphyrin-IX biosynthesis; coproporphyrinogen-III from 5-aminolevulinate: step 3/4.</text>
</comment>
<dbReference type="UniPathway" id="UPA00251">
    <property type="reaction ID" value="UER00320"/>
</dbReference>
<evidence type="ECO:0000256" key="3">
    <source>
        <dbReference type="ARBA" id="ARBA00013109"/>
    </source>
</evidence>
<sequence length="258" mass="28065">MNGWRLLLTRPAEESAALATVLADAGIFSNSLPLLETEPLPLTPAQRSIIFELLDYSAVIVVSKPAARLAIELIDEVWPQPPLQPWFSVGSATGQILLDYGLQASWPEQGDDSEALLELPRLKQAIATPGSRVLIMRGDEGRELLADQLREQGVDVDYLPLYRRYLPQYAPDTLLQRVTLERLNGLVVSSGQGFEHLLQMAGDSWPDLAGLPLFVPSPRVADIARAAGARTVIDCRGASAVALLAALRNQPQPAVKAY</sequence>
<gene>
    <name evidence="11" type="ORF">ABJ99_2525</name>
</gene>
<comment type="caution">
    <text evidence="11">The sequence shown here is derived from an EMBL/GenBank/DDBJ whole genome shotgun (WGS) entry which is preliminary data.</text>
</comment>
<evidence type="ECO:0000256" key="4">
    <source>
        <dbReference type="ARBA" id="ARBA00023239"/>
    </source>
</evidence>
<feature type="domain" description="Tetrapyrrole biosynthesis uroporphyrinogen III synthase" evidence="10">
    <location>
        <begin position="17"/>
        <end position="233"/>
    </location>
</feature>
<dbReference type="NCBIfam" id="NF004395">
    <property type="entry name" value="PRK05752.1"/>
    <property type="match status" value="1"/>
</dbReference>
<reference evidence="11 12" key="2">
    <citation type="submission" date="2015-10" db="EMBL/GenBank/DDBJ databases">
        <title>Comparative genomics and high-throughput reverse genetic screens identify a new phytobacterial MAMP and an Arabidopsis receptor required for immune elicitation.</title>
        <authorList>
            <person name="Mott G.A."/>
            <person name="Thakur S."/>
            <person name="Wang P.W."/>
            <person name="Desveaux D."/>
            <person name="Guttman D.S."/>
        </authorList>
    </citation>
    <scope>NUCLEOTIDE SEQUENCE [LARGE SCALE GENOMIC DNA]</scope>
    <source>
        <strain evidence="11 12">0788_9</strain>
    </source>
</reference>
<evidence type="ECO:0000313" key="11">
    <source>
        <dbReference type="EMBL" id="KPC25376.1"/>
    </source>
</evidence>
<evidence type="ECO:0000256" key="2">
    <source>
        <dbReference type="ARBA" id="ARBA00008133"/>
    </source>
</evidence>
<protein>
    <recommendedName>
        <fullName evidence="7 9">Uroporphyrinogen-III synthase</fullName>
        <ecNumber evidence="3 9">4.2.1.75</ecNumber>
    </recommendedName>
</protein>
<evidence type="ECO:0000259" key="10">
    <source>
        <dbReference type="Pfam" id="PF02602"/>
    </source>
</evidence>
<dbReference type="GO" id="GO:0004852">
    <property type="term" value="F:uroporphyrinogen-III synthase activity"/>
    <property type="evidence" value="ECO:0007669"/>
    <property type="project" value="UniProtKB-UniRule"/>
</dbReference>
<organism evidence="11 12">
    <name type="scientific">Pseudomonas syringae pv. cilantro</name>
    <dbReference type="NCBI Taxonomy" id="81035"/>
    <lineage>
        <taxon>Bacteria</taxon>
        <taxon>Pseudomonadati</taxon>
        <taxon>Pseudomonadota</taxon>
        <taxon>Gammaproteobacteria</taxon>
        <taxon>Pseudomonadales</taxon>
        <taxon>Pseudomonadaceae</taxon>
        <taxon>Pseudomonas</taxon>
        <taxon>Pseudomonas syringae</taxon>
    </lineage>
</organism>
<comment type="catalytic activity">
    <reaction evidence="8 9">
        <text>hydroxymethylbilane = uroporphyrinogen III + H2O</text>
        <dbReference type="Rhea" id="RHEA:18965"/>
        <dbReference type="ChEBI" id="CHEBI:15377"/>
        <dbReference type="ChEBI" id="CHEBI:57308"/>
        <dbReference type="ChEBI" id="CHEBI:57845"/>
        <dbReference type="EC" id="4.2.1.75"/>
    </reaction>
</comment>
<dbReference type="SUPFAM" id="SSF69618">
    <property type="entry name" value="HemD-like"/>
    <property type="match status" value="1"/>
</dbReference>
<dbReference type="GO" id="GO:0006780">
    <property type="term" value="P:uroporphyrinogen III biosynthetic process"/>
    <property type="evidence" value="ECO:0007669"/>
    <property type="project" value="UniProtKB-UniRule"/>
</dbReference>
<dbReference type="Pfam" id="PF02602">
    <property type="entry name" value="HEM4"/>
    <property type="match status" value="1"/>
</dbReference>
<evidence type="ECO:0000256" key="6">
    <source>
        <dbReference type="ARBA" id="ARBA00037589"/>
    </source>
</evidence>
<comment type="similarity">
    <text evidence="2 9">Belongs to the uroporphyrinogen-III synthase family.</text>
</comment>
<dbReference type="PATRIC" id="fig|81035.3.peg.2697"/>
<dbReference type="PANTHER" id="PTHR38042">
    <property type="entry name" value="UROPORPHYRINOGEN-III SYNTHASE, CHLOROPLASTIC"/>
    <property type="match status" value="1"/>
</dbReference>
<dbReference type="Proteomes" id="UP000037891">
    <property type="component" value="Unassembled WGS sequence"/>
</dbReference>
<dbReference type="PANTHER" id="PTHR38042:SF1">
    <property type="entry name" value="UROPORPHYRINOGEN-III SYNTHASE, CHLOROPLASTIC"/>
    <property type="match status" value="1"/>
</dbReference>
<comment type="function">
    <text evidence="6 9">Catalyzes cyclization of the linear tetrapyrrole, hydroxymethylbilane, to the macrocyclic uroporphyrinogen III.</text>
</comment>
<name>A0A0N0GD57_PSESX</name>
<accession>A0A0N0GD57</accession>
<reference evidence="11 12" key="1">
    <citation type="submission" date="2015-07" db="EMBL/GenBank/DDBJ databases">
        <authorList>
            <person name="Noorani M."/>
        </authorList>
    </citation>
    <scope>NUCLEOTIDE SEQUENCE [LARGE SCALE GENOMIC DNA]</scope>
    <source>
        <strain evidence="11 12">0788_9</strain>
    </source>
</reference>
<keyword evidence="5 9" id="KW-0627">Porphyrin biosynthesis</keyword>
<dbReference type="InterPro" id="IPR036108">
    <property type="entry name" value="4pyrrol_syn_uPrphyn_synt_sf"/>
</dbReference>
<evidence type="ECO:0000256" key="1">
    <source>
        <dbReference type="ARBA" id="ARBA00004772"/>
    </source>
</evidence>
<dbReference type="EMBL" id="LGLN01000081">
    <property type="protein sequence ID" value="KPC25376.1"/>
    <property type="molecule type" value="Genomic_DNA"/>
</dbReference>
<dbReference type="RefSeq" id="WP_054087846.1">
    <property type="nucleotide sequence ID" value="NZ_LGLN01000081.1"/>
</dbReference>
<dbReference type="EC" id="4.2.1.75" evidence="3 9"/>
<evidence type="ECO:0000256" key="5">
    <source>
        <dbReference type="ARBA" id="ARBA00023244"/>
    </source>
</evidence>
<dbReference type="AlphaFoldDB" id="A0A0N0GD57"/>
<dbReference type="Gene3D" id="3.40.50.10090">
    <property type="match status" value="2"/>
</dbReference>
<dbReference type="CDD" id="cd06578">
    <property type="entry name" value="HemD"/>
    <property type="match status" value="1"/>
</dbReference>
<evidence type="ECO:0000256" key="9">
    <source>
        <dbReference type="RuleBase" id="RU366031"/>
    </source>
</evidence>
<evidence type="ECO:0000256" key="8">
    <source>
        <dbReference type="ARBA" id="ARBA00048617"/>
    </source>
</evidence>
<evidence type="ECO:0000313" key="12">
    <source>
        <dbReference type="Proteomes" id="UP000037891"/>
    </source>
</evidence>
<dbReference type="InterPro" id="IPR003754">
    <property type="entry name" value="4pyrrol_synth_uPrphyn_synth"/>
</dbReference>
<dbReference type="InterPro" id="IPR039793">
    <property type="entry name" value="UROS/Hem4"/>
</dbReference>
<evidence type="ECO:0000256" key="7">
    <source>
        <dbReference type="ARBA" id="ARBA00040167"/>
    </source>
</evidence>